<feature type="repeat" description="TPR" evidence="3">
    <location>
        <begin position="56"/>
        <end position="89"/>
    </location>
</feature>
<dbReference type="SMART" id="SM00028">
    <property type="entry name" value="TPR"/>
    <property type="match status" value="1"/>
</dbReference>
<dbReference type="AlphaFoldDB" id="A0A5M4B8F8"/>
<feature type="transmembrane region" description="Helical" evidence="4">
    <location>
        <begin position="159"/>
        <end position="179"/>
    </location>
</feature>
<gene>
    <name evidence="7" type="ORF">RCZ01_11860</name>
</gene>
<feature type="signal peptide" evidence="5">
    <location>
        <begin position="1"/>
        <end position="24"/>
    </location>
</feature>
<keyword evidence="4" id="KW-1133">Transmembrane helix</keyword>
<evidence type="ECO:0000256" key="2">
    <source>
        <dbReference type="ARBA" id="ARBA00022803"/>
    </source>
</evidence>
<dbReference type="InterPro" id="IPR011990">
    <property type="entry name" value="TPR-like_helical_dom_sf"/>
</dbReference>
<keyword evidence="5" id="KW-0732">Signal</keyword>
<protein>
    <recommendedName>
        <fullName evidence="6">SH3b domain-containing protein</fullName>
    </recommendedName>
</protein>
<evidence type="ECO:0000256" key="1">
    <source>
        <dbReference type="ARBA" id="ARBA00022737"/>
    </source>
</evidence>
<keyword evidence="8" id="KW-1185">Reference proteome</keyword>
<evidence type="ECO:0000259" key="6">
    <source>
        <dbReference type="Pfam" id="PF08239"/>
    </source>
</evidence>
<dbReference type="Pfam" id="PF07719">
    <property type="entry name" value="TPR_2"/>
    <property type="match status" value="1"/>
</dbReference>
<sequence length="251" mass="28867">MMKKYIFLAILSNPLLLFSQNNDALFSQATESYNSGNFQKAVESYMSILDSGFESSALYYNLANAHYKLNHVPESIYYYEKALKLNPENEDAKNNLVFANQMTVDAITPLPKTWFKNLSDSIVSLFSLSTWAIFPIIGVFVFVISFLLYYFLEKTIFKRLFFTTMLLGLICSIGTYFIADFHRKNIENEKYAILFEKTVRVFSEPNAFSAEAFLLHEGTKVEIIESLNDWVKIKLADGKIGWAKESTLKFL</sequence>
<dbReference type="PROSITE" id="PS50293">
    <property type="entry name" value="TPR_REGION"/>
    <property type="match status" value="1"/>
</dbReference>
<dbReference type="InterPro" id="IPR019734">
    <property type="entry name" value="TPR_rpt"/>
</dbReference>
<comment type="caution">
    <text evidence="7">The sequence shown here is derived from an EMBL/GenBank/DDBJ whole genome shotgun (WGS) entry which is preliminary data.</text>
</comment>
<reference evidence="8" key="1">
    <citation type="journal article" date="2020" name="Int. J. Syst. Evol. Microbiol.">
        <title>Capnocytophaga felis sp. nov. isolated from the feline oral cavity.</title>
        <authorList>
            <person name="Suzuki M."/>
            <person name="Umeda K."/>
            <person name="Kimura M."/>
            <person name="Imaoka K."/>
            <person name="Morikawa S."/>
            <person name="Maeda K."/>
        </authorList>
    </citation>
    <scope>NUCLEOTIDE SEQUENCE [LARGE SCALE GENOMIC DNA]</scope>
    <source>
        <strain evidence="8">KC07070</strain>
    </source>
</reference>
<accession>A0A5M4B8F8</accession>
<dbReference type="InterPro" id="IPR003646">
    <property type="entry name" value="SH3-like_bac-type"/>
</dbReference>
<name>A0A5M4B8F8_9FLAO</name>
<feature type="domain" description="SH3b" evidence="6">
    <location>
        <begin position="198"/>
        <end position="248"/>
    </location>
</feature>
<dbReference type="Proteomes" id="UP000398217">
    <property type="component" value="Unassembled WGS sequence"/>
</dbReference>
<dbReference type="PROSITE" id="PS50005">
    <property type="entry name" value="TPR"/>
    <property type="match status" value="1"/>
</dbReference>
<feature type="transmembrane region" description="Helical" evidence="4">
    <location>
        <begin position="131"/>
        <end position="152"/>
    </location>
</feature>
<evidence type="ECO:0000256" key="3">
    <source>
        <dbReference type="PROSITE-ProRule" id="PRU00339"/>
    </source>
</evidence>
<evidence type="ECO:0000313" key="8">
    <source>
        <dbReference type="Proteomes" id="UP000398217"/>
    </source>
</evidence>
<proteinExistence type="predicted"/>
<organism evidence="7 8">
    <name type="scientific">Capnocytophaga felis</name>
    <dbReference type="NCBI Taxonomy" id="2267611"/>
    <lineage>
        <taxon>Bacteria</taxon>
        <taxon>Pseudomonadati</taxon>
        <taxon>Bacteroidota</taxon>
        <taxon>Flavobacteriia</taxon>
        <taxon>Flavobacteriales</taxon>
        <taxon>Flavobacteriaceae</taxon>
        <taxon>Capnocytophaga</taxon>
    </lineage>
</organism>
<dbReference type="Gene3D" id="1.25.40.10">
    <property type="entry name" value="Tetratricopeptide repeat domain"/>
    <property type="match status" value="1"/>
</dbReference>
<keyword evidence="4" id="KW-0812">Transmembrane</keyword>
<dbReference type="EMBL" id="BLBC01000007">
    <property type="protein sequence ID" value="GET45884.1"/>
    <property type="molecule type" value="Genomic_DNA"/>
</dbReference>
<evidence type="ECO:0000256" key="5">
    <source>
        <dbReference type="SAM" id="SignalP"/>
    </source>
</evidence>
<dbReference type="InterPro" id="IPR013105">
    <property type="entry name" value="TPR_2"/>
</dbReference>
<dbReference type="SUPFAM" id="SSF48452">
    <property type="entry name" value="TPR-like"/>
    <property type="match status" value="1"/>
</dbReference>
<evidence type="ECO:0000256" key="4">
    <source>
        <dbReference type="SAM" id="Phobius"/>
    </source>
</evidence>
<keyword evidence="4" id="KW-0472">Membrane</keyword>
<keyword evidence="2 3" id="KW-0802">TPR repeat</keyword>
<dbReference type="Pfam" id="PF08239">
    <property type="entry name" value="SH3_3"/>
    <property type="match status" value="1"/>
</dbReference>
<feature type="chain" id="PRO_5024448733" description="SH3b domain-containing protein" evidence="5">
    <location>
        <begin position="25"/>
        <end position="251"/>
    </location>
</feature>
<evidence type="ECO:0000313" key="7">
    <source>
        <dbReference type="EMBL" id="GET45884.1"/>
    </source>
</evidence>
<keyword evidence="1" id="KW-0677">Repeat</keyword>
<dbReference type="Gene3D" id="2.30.30.40">
    <property type="entry name" value="SH3 Domains"/>
    <property type="match status" value="1"/>
</dbReference>